<dbReference type="AlphaFoldDB" id="V9EU00"/>
<gene>
    <name evidence="7" type="ORF">F443_13233</name>
</gene>
<proteinExistence type="inferred from homology"/>
<dbReference type="GO" id="GO:0005576">
    <property type="term" value="C:extracellular region"/>
    <property type="evidence" value="ECO:0007669"/>
    <property type="project" value="UniProtKB-SubCell"/>
</dbReference>
<keyword evidence="4" id="KW-0732">Signal</keyword>
<reference evidence="7 8" key="1">
    <citation type="submission" date="2013-11" db="EMBL/GenBank/DDBJ databases">
        <title>The Genome Sequence of Phytophthora parasitica P1569.</title>
        <authorList>
            <consortium name="The Broad Institute Genomics Platform"/>
            <person name="Russ C."/>
            <person name="Tyler B."/>
            <person name="Panabieres F."/>
            <person name="Shan W."/>
            <person name="Tripathy S."/>
            <person name="Grunwald N."/>
            <person name="Machado M."/>
            <person name="Johnson C.S."/>
            <person name="Arredondo F."/>
            <person name="Hong C."/>
            <person name="Coffey M."/>
            <person name="Young S.K."/>
            <person name="Zeng Q."/>
            <person name="Gargeya S."/>
            <person name="Fitzgerald M."/>
            <person name="Abouelleil A."/>
            <person name="Alvarado L."/>
            <person name="Chapman S.B."/>
            <person name="Gainer-Dewar J."/>
            <person name="Goldberg J."/>
            <person name="Griggs A."/>
            <person name="Gujja S."/>
            <person name="Hansen M."/>
            <person name="Howarth C."/>
            <person name="Imamovic A."/>
            <person name="Ireland A."/>
            <person name="Larimer J."/>
            <person name="McCowan C."/>
            <person name="Murphy C."/>
            <person name="Pearson M."/>
            <person name="Poon T.W."/>
            <person name="Priest M."/>
            <person name="Roberts A."/>
            <person name="Saif S."/>
            <person name="Shea T."/>
            <person name="Sykes S."/>
            <person name="Wortman J."/>
            <person name="Nusbaum C."/>
            <person name="Birren B."/>
        </authorList>
    </citation>
    <scope>NUCLEOTIDE SEQUENCE [LARGE SCALE GENOMIC DNA]</scope>
    <source>
        <strain evidence="7 8">P1569</strain>
    </source>
</reference>
<dbReference type="HOGENOM" id="CLU_1605966_0_0_1"/>
<protein>
    <recommendedName>
        <fullName evidence="5">RxLR effector protein</fullName>
    </recommendedName>
</protein>
<organism evidence="7 8">
    <name type="scientific">Phytophthora nicotianae P1569</name>
    <dbReference type="NCBI Taxonomy" id="1317065"/>
    <lineage>
        <taxon>Eukaryota</taxon>
        <taxon>Sar</taxon>
        <taxon>Stramenopiles</taxon>
        <taxon>Oomycota</taxon>
        <taxon>Peronosporomycetes</taxon>
        <taxon>Peronosporales</taxon>
        <taxon>Peronosporaceae</taxon>
        <taxon>Phytophthora</taxon>
    </lineage>
</organism>
<comment type="function">
    <text evidence="5">Effector that suppresses plant defense responses during pathogen infection.</text>
</comment>
<comment type="caution">
    <text evidence="7">The sequence shown here is derived from an EMBL/GenBank/DDBJ whole genome shotgun (WGS) entry which is preliminary data.</text>
</comment>
<feature type="transmembrane region" description="Helical" evidence="6">
    <location>
        <begin position="15"/>
        <end position="33"/>
    </location>
</feature>
<dbReference type="EMBL" id="ANIZ01002281">
    <property type="protein sequence ID" value="ETI41542.1"/>
    <property type="molecule type" value="Genomic_DNA"/>
</dbReference>
<evidence type="ECO:0000256" key="5">
    <source>
        <dbReference type="RuleBase" id="RU367124"/>
    </source>
</evidence>
<evidence type="ECO:0000256" key="6">
    <source>
        <dbReference type="SAM" id="Phobius"/>
    </source>
</evidence>
<evidence type="ECO:0000256" key="4">
    <source>
        <dbReference type="ARBA" id="ARBA00022729"/>
    </source>
</evidence>
<keyword evidence="6" id="KW-0812">Transmembrane</keyword>
<keyword evidence="3 5" id="KW-0964">Secreted</keyword>
<dbReference type="Pfam" id="PF16810">
    <property type="entry name" value="RXLR"/>
    <property type="match status" value="1"/>
</dbReference>
<evidence type="ECO:0000256" key="3">
    <source>
        <dbReference type="ARBA" id="ARBA00022525"/>
    </source>
</evidence>
<dbReference type="Proteomes" id="UP000018721">
    <property type="component" value="Unassembled WGS sequence"/>
</dbReference>
<comment type="domain">
    <text evidence="5">The RxLR-dEER motif acts to carry the protein into the host cell cytoplasm through binding to cell surface phosphatidylinositol-3-phosphate.</text>
</comment>
<comment type="similarity">
    <text evidence="2 5">Belongs to the RxLR effector family.</text>
</comment>
<keyword evidence="8" id="KW-1185">Reference proteome</keyword>
<keyword evidence="6" id="KW-0472">Membrane</keyword>
<evidence type="ECO:0000256" key="2">
    <source>
        <dbReference type="ARBA" id="ARBA00010400"/>
    </source>
</evidence>
<evidence type="ECO:0000256" key="1">
    <source>
        <dbReference type="ARBA" id="ARBA00004613"/>
    </source>
</evidence>
<name>V9EU00_PHYNI</name>
<sequence length="180" mass="19975">DTASAPRVTKNTRKLIMRLSYILVVAASILYAHHDIVAAAGNDVALTAVMSFGFLYLADADQSISHQSRFLRGDKITEDENEERVISEAQKLVNQLFLKTKSFSALQDIHHTDTMLDDLLVAADAKMTVVFKRAANTGMLPDDLAKILQGYEKLDDKFRALAVDQYTDYLVAIGKIPKSQ</sequence>
<evidence type="ECO:0000313" key="7">
    <source>
        <dbReference type="EMBL" id="ETI41542.1"/>
    </source>
</evidence>
<accession>V9EU00</accession>
<evidence type="ECO:0000313" key="8">
    <source>
        <dbReference type="Proteomes" id="UP000018721"/>
    </source>
</evidence>
<comment type="subcellular location">
    <subcellularLocation>
        <location evidence="1 5">Secreted</location>
    </subcellularLocation>
</comment>
<keyword evidence="6" id="KW-1133">Transmembrane helix</keyword>
<feature type="non-terminal residue" evidence="7">
    <location>
        <position position="1"/>
    </location>
</feature>
<dbReference type="InterPro" id="IPR031825">
    <property type="entry name" value="RXLR"/>
</dbReference>